<evidence type="ECO:0000313" key="2">
    <source>
        <dbReference type="Proteomes" id="UP000076078"/>
    </source>
</evidence>
<sequence length="547" mass="64186">MLIPEYVLVKILNYYLNSVQKPLLVYRLLQFICKDWNRLIIPRLRLRKFKVDHRKLSNFQRLNISFGKCVYYSTGDITSPTEIIPQYEKINRLVVFDNKSAGRLILPNLNKLVLLSLRRLSQSFINELTSDIVTQKYPNLTHFSVIVEHQIQLDTIQQFLFNAPTHISKLTLKNIQQFNHFYQFPVDLSYRLQFLEISNIDVNQIMDLLMVHKFPQLKRLKIHVTFQRSAPMFNQSLDELFQWSSTLPSLEYLKMSAFGLNIMNISTLYNYLGSFKRLKSLILTNLNLDLKPSKDTMECKSNTLLQYLKLQASLTNISTTNTLLPKLFESLIVLYRLDAIFTNNGVGKDTFSSYCQLPILKQTQSNLDFSMTDENYIFLESIRDNSHFNHINQLTLKISDSIYEYYNTRKILIKLFDNIPRLEQIEIINFPADLHMDDVFLSIAKNQTLQRLIIQMKLNSIIEYTKSLLDPLFEYNRTLVGLELNNFTFYSYFSSLTGEATAIEQILKVFNNISNTKITKLSIRNSEIPSPNEFRSFLHSLNIIYYE</sequence>
<accession>A0A151ZA80</accession>
<keyword evidence="2" id="KW-1185">Reference proteome</keyword>
<dbReference type="SUPFAM" id="SSF52047">
    <property type="entry name" value="RNI-like"/>
    <property type="match status" value="1"/>
</dbReference>
<comment type="caution">
    <text evidence="1">The sequence shown here is derived from an EMBL/GenBank/DDBJ whole genome shotgun (WGS) entry which is preliminary data.</text>
</comment>
<dbReference type="AlphaFoldDB" id="A0A151ZA80"/>
<proteinExistence type="predicted"/>
<dbReference type="InterPro" id="IPR032675">
    <property type="entry name" value="LRR_dom_sf"/>
</dbReference>
<name>A0A151ZA80_TIELA</name>
<gene>
    <name evidence="1" type="ORF">DLAC_07732</name>
</gene>
<protein>
    <submittedName>
        <fullName evidence="1">Uncharacterized protein</fullName>
    </submittedName>
</protein>
<dbReference type="Gene3D" id="3.80.10.10">
    <property type="entry name" value="Ribonuclease Inhibitor"/>
    <property type="match status" value="1"/>
</dbReference>
<evidence type="ECO:0000313" key="1">
    <source>
        <dbReference type="EMBL" id="KYQ90861.1"/>
    </source>
</evidence>
<dbReference type="EMBL" id="LODT01000035">
    <property type="protein sequence ID" value="KYQ90861.1"/>
    <property type="molecule type" value="Genomic_DNA"/>
</dbReference>
<reference evidence="1 2" key="1">
    <citation type="submission" date="2015-12" db="EMBL/GenBank/DDBJ databases">
        <title>Dictyostelia acquired genes for synthesis and detection of signals that induce cell-type specialization by lateral gene transfer from prokaryotes.</title>
        <authorList>
            <person name="Gloeckner G."/>
            <person name="Schaap P."/>
        </authorList>
    </citation>
    <scope>NUCLEOTIDE SEQUENCE [LARGE SCALE GENOMIC DNA]</scope>
    <source>
        <strain evidence="1 2">TK</strain>
    </source>
</reference>
<dbReference type="Proteomes" id="UP000076078">
    <property type="component" value="Unassembled WGS sequence"/>
</dbReference>
<organism evidence="1 2">
    <name type="scientific">Tieghemostelium lacteum</name>
    <name type="common">Slime mold</name>
    <name type="synonym">Dictyostelium lacteum</name>
    <dbReference type="NCBI Taxonomy" id="361077"/>
    <lineage>
        <taxon>Eukaryota</taxon>
        <taxon>Amoebozoa</taxon>
        <taxon>Evosea</taxon>
        <taxon>Eumycetozoa</taxon>
        <taxon>Dictyostelia</taxon>
        <taxon>Dictyosteliales</taxon>
        <taxon>Raperosteliaceae</taxon>
        <taxon>Tieghemostelium</taxon>
    </lineage>
</organism>
<dbReference type="InParanoid" id="A0A151ZA80"/>